<dbReference type="GO" id="GO:0051603">
    <property type="term" value="P:proteolysis involved in protein catabolic process"/>
    <property type="evidence" value="ECO:0007669"/>
    <property type="project" value="TreeGrafter"/>
</dbReference>
<comment type="caution">
    <text evidence="2">The sequence shown here is derived from an EMBL/GenBank/DDBJ whole genome shotgun (WGS) entry which is preliminary data.</text>
</comment>
<organism evidence="2 3">
    <name type="scientific">Parelaphostrongylus tenuis</name>
    <name type="common">Meningeal worm</name>
    <dbReference type="NCBI Taxonomy" id="148309"/>
    <lineage>
        <taxon>Eukaryota</taxon>
        <taxon>Metazoa</taxon>
        <taxon>Ecdysozoa</taxon>
        <taxon>Nematoda</taxon>
        <taxon>Chromadorea</taxon>
        <taxon>Rhabditida</taxon>
        <taxon>Rhabditina</taxon>
        <taxon>Rhabditomorpha</taxon>
        <taxon>Strongyloidea</taxon>
        <taxon>Metastrongylidae</taxon>
        <taxon>Parelaphostrongylus</taxon>
    </lineage>
</organism>
<evidence type="ECO:0000313" key="3">
    <source>
        <dbReference type="Proteomes" id="UP001196413"/>
    </source>
</evidence>
<comment type="similarity">
    <text evidence="1">Belongs to the peptidase C13 family.</text>
</comment>
<dbReference type="PANTHER" id="PTHR12000:SF42">
    <property type="entry name" value="LEGUMAIN"/>
    <property type="match status" value="1"/>
</dbReference>
<dbReference type="Pfam" id="PF01650">
    <property type="entry name" value="Peptidase_C13"/>
    <property type="match status" value="1"/>
</dbReference>
<evidence type="ECO:0000313" key="2">
    <source>
        <dbReference type="EMBL" id="KAJ1364384.1"/>
    </source>
</evidence>
<evidence type="ECO:0000256" key="1">
    <source>
        <dbReference type="ARBA" id="ARBA00009941"/>
    </source>
</evidence>
<dbReference type="EMBL" id="JAHQIW010004958">
    <property type="protein sequence ID" value="KAJ1364384.1"/>
    <property type="molecule type" value="Genomic_DNA"/>
</dbReference>
<dbReference type="InterPro" id="IPR001096">
    <property type="entry name" value="Peptidase_C13"/>
</dbReference>
<reference evidence="2" key="1">
    <citation type="submission" date="2021-06" db="EMBL/GenBank/DDBJ databases">
        <title>Parelaphostrongylus tenuis whole genome reference sequence.</title>
        <authorList>
            <person name="Garwood T.J."/>
            <person name="Larsen P.A."/>
            <person name="Fountain-Jones N.M."/>
            <person name="Garbe J.R."/>
            <person name="Macchietto M.G."/>
            <person name="Kania S.A."/>
            <person name="Gerhold R.W."/>
            <person name="Richards J.E."/>
            <person name="Wolf T.M."/>
        </authorList>
    </citation>
    <scope>NUCLEOTIDE SEQUENCE</scope>
    <source>
        <strain evidence="2">MNPRO001-30</strain>
        <tissue evidence="2">Meninges</tissue>
    </source>
</reference>
<dbReference type="GO" id="GO:0004197">
    <property type="term" value="F:cysteine-type endopeptidase activity"/>
    <property type="evidence" value="ECO:0007669"/>
    <property type="project" value="TreeGrafter"/>
</dbReference>
<proteinExistence type="inferred from homology"/>
<dbReference type="PANTHER" id="PTHR12000">
    <property type="entry name" value="HEMOGLOBINASE FAMILY MEMBER"/>
    <property type="match status" value="1"/>
</dbReference>
<dbReference type="Proteomes" id="UP001196413">
    <property type="component" value="Unassembled WGS sequence"/>
</dbReference>
<accession>A0AAD5NB66</accession>
<name>A0AAD5NB66_PARTN</name>
<sequence length="100" mass="11274">MTAANPDEPSWGTYCDNDMNLPCLGDLFSVNWMQDTEAHDTGVETLKLQFEDVRTLTNLSHVMEYGDLNITKESVGTFEADKKKQRASRVSLTEDINEVT</sequence>
<keyword evidence="3" id="KW-1185">Reference proteome</keyword>
<dbReference type="GO" id="GO:0005773">
    <property type="term" value="C:vacuole"/>
    <property type="evidence" value="ECO:0007669"/>
    <property type="project" value="GOC"/>
</dbReference>
<dbReference type="AlphaFoldDB" id="A0AAD5NB66"/>
<gene>
    <name evidence="2" type="ORF">KIN20_024473</name>
</gene>
<protein>
    <submittedName>
        <fullName evidence="2">Uncharacterized protein</fullName>
    </submittedName>
</protein>
<dbReference type="GO" id="GO:0006624">
    <property type="term" value="P:vacuolar protein processing"/>
    <property type="evidence" value="ECO:0007669"/>
    <property type="project" value="TreeGrafter"/>
</dbReference>
<dbReference type="Gene3D" id="3.40.50.1460">
    <property type="match status" value="1"/>
</dbReference>